<dbReference type="EMBL" id="JBHSCZ010000001">
    <property type="protein sequence ID" value="MFC4261938.1"/>
    <property type="molecule type" value="Genomic_DNA"/>
</dbReference>
<sequence length="158" mass="18605">MTGYVGIEIAVKPYIKAYLHKELGDTLKLAPGAHVIYNQLLSLLERNTNPDKADAECNYGAFIKVYISVSKMRRYGCNLNSTNIRQFNKFVELLLKHRFHRMMDDLITMNPGFERNLRVVRRQLGIDEDDWSTDSMKKDYYRSRVKRNMPLLRRKDVD</sequence>
<reference evidence="2" key="1">
    <citation type="journal article" date="2019" name="Int. J. Syst. Evol. Microbiol.">
        <title>The Global Catalogue of Microorganisms (GCM) 10K type strain sequencing project: providing services to taxonomists for standard genome sequencing and annotation.</title>
        <authorList>
            <consortium name="The Broad Institute Genomics Platform"/>
            <consortium name="The Broad Institute Genome Sequencing Center for Infectious Disease"/>
            <person name="Wu L."/>
            <person name="Ma J."/>
        </authorList>
    </citation>
    <scope>NUCLEOTIDE SEQUENCE [LARGE SCALE GENOMIC DNA]</scope>
    <source>
        <strain evidence="2">CECT 8289</strain>
    </source>
</reference>
<comment type="caution">
    <text evidence="1">The sequence shown here is derived from an EMBL/GenBank/DDBJ whole genome shotgun (WGS) entry which is preliminary data.</text>
</comment>
<evidence type="ECO:0000313" key="1">
    <source>
        <dbReference type="EMBL" id="MFC4261938.1"/>
    </source>
</evidence>
<organism evidence="1 2">
    <name type="scientific">Ferruginibacter yonginensis</name>
    <dbReference type="NCBI Taxonomy" id="1310416"/>
    <lineage>
        <taxon>Bacteria</taxon>
        <taxon>Pseudomonadati</taxon>
        <taxon>Bacteroidota</taxon>
        <taxon>Chitinophagia</taxon>
        <taxon>Chitinophagales</taxon>
        <taxon>Chitinophagaceae</taxon>
        <taxon>Ferruginibacter</taxon>
    </lineage>
</organism>
<protein>
    <submittedName>
        <fullName evidence="1">Uncharacterized protein</fullName>
    </submittedName>
</protein>
<evidence type="ECO:0000313" key="2">
    <source>
        <dbReference type="Proteomes" id="UP001595907"/>
    </source>
</evidence>
<dbReference type="RefSeq" id="WP_379707144.1">
    <property type="nucleotide sequence ID" value="NZ_JBHSCZ010000001.1"/>
</dbReference>
<proteinExistence type="predicted"/>
<keyword evidence="2" id="KW-1185">Reference proteome</keyword>
<dbReference type="Proteomes" id="UP001595907">
    <property type="component" value="Unassembled WGS sequence"/>
</dbReference>
<gene>
    <name evidence="1" type="ORF">ACFOWM_03545</name>
</gene>
<accession>A0ABV8QQG3</accession>
<name>A0ABV8QQG3_9BACT</name>